<reference evidence="2" key="1">
    <citation type="submission" date="2020-10" db="EMBL/GenBank/DDBJ databases">
        <authorList>
            <person name="Han B."/>
            <person name="Lu T."/>
            <person name="Zhao Q."/>
            <person name="Huang X."/>
            <person name="Zhao Y."/>
        </authorList>
    </citation>
    <scope>NUCLEOTIDE SEQUENCE</scope>
</reference>
<evidence type="ECO:0000313" key="2">
    <source>
        <dbReference type="EMBL" id="CAD6223632.1"/>
    </source>
</evidence>
<evidence type="ECO:0000256" key="1">
    <source>
        <dbReference type="SAM" id="MobiDB-lite"/>
    </source>
</evidence>
<proteinExistence type="predicted"/>
<name>A0A811NJH1_9POAL</name>
<accession>A0A811NJH1</accession>
<gene>
    <name evidence="2" type="ORF">NCGR_LOCUS16031</name>
</gene>
<feature type="region of interest" description="Disordered" evidence="1">
    <location>
        <begin position="106"/>
        <end position="129"/>
    </location>
</feature>
<evidence type="ECO:0000313" key="3">
    <source>
        <dbReference type="Proteomes" id="UP000604825"/>
    </source>
</evidence>
<sequence length="189" mass="19968">MTMKVAVGLREIGPGIGIRGYMEIISSVWKDRETETHREREMSPSFSTDLIPLGGVGCEPDTATCAAVLIVDVVLRCSGRRSRCSPRMRRAAGATAACLGCTTPQLTSDAPRRRSSSQLASHGPSSKPLASDALRCRAIAACHAAGAATLGSHVPRRQDAAARLAQHAVFCCELVDRLGDKVGLVGGNW</sequence>
<organism evidence="2 3">
    <name type="scientific">Miscanthus lutarioriparius</name>
    <dbReference type="NCBI Taxonomy" id="422564"/>
    <lineage>
        <taxon>Eukaryota</taxon>
        <taxon>Viridiplantae</taxon>
        <taxon>Streptophyta</taxon>
        <taxon>Embryophyta</taxon>
        <taxon>Tracheophyta</taxon>
        <taxon>Spermatophyta</taxon>
        <taxon>Magnoliopsida</taxon>
        <taxon>Liliopsida</taxon>
        <taxon>Poales</taxon>
        <taxon>Poaceae</taxon>
        <taxon>PACMAD clade</taxon>
        <taxon>Panicoideae</taxon>
        <taxon>Andropogonodae</taxon>
        <taxon>Andropogoneae</taxon>
        <taxon>Saccharinae</taxon>
        <taxon>Miscanthus</taxon>
    </lineage>
</organism>
<protein>
    <submittedName>
        <fullName evidence="2">Uncharacterized protein</fullName>
    </submittedName>
</protein>
<dbReference type="Proteomes" id="UP000604825">
    <property type="component" value="Unassembled WGS sequence"/>
</dbReference>
<dbReference type="AlphaFoldDB" id="A0A811NJH1"/>
<dbReference type="EMBL" id="CAJGYO010000004">
    <property type="protein sequence ID" value="CAD6223632.1"/>
    <property type="molecule type" value="Genomic_DNA"/>
</dbReference>
<keyword evidence="3" id="KW-1185">Reference proteome</keyword>
<comment type="caution">
    <text evidence="2">The sequence shown here is derived from an EMBL/GenBank/DDBJ whole genome shotgun (WGS) entry which is preliminary data.</text>
</comment>